<dbReference type="EMBL" id="BDEQ01000001">
    <property type="protein sequence ID" value="GAT98745.1"/>
    <property type="molecule type" value="Genomic_DNA"/>
</dbReference>
<comment type="similarity">
    <text evidence="2">Belongs to the NXF family.</text>
</comment>
<evidence type="ECO:0000256" key="1">
    <source>
        <dbReference type="ARBA" id="ARBA00004123"/>
    </source>
</evidence>
<dbReference type="PANTHER" id="PTHR10662:SF22">
    <property type="entry name" value="NUCLEAR RNA EXPORT FACTOR 1"/>
    <property type="match status" value="1"/>
</dbReference>
<evidence type="ECO:0000256" key="2">
    <source>
        <dbReference type="ARBA" id="ARBA00009285"/>
    </source>
</evidence>
<evidence type="ECO:0000256" key="5">
    <source>
        <dbReference type="ARBA" id="ARBA00023242"/>
    </source>
</evidence>
<dbReference type="GO" id="GO:0016973">
    <property type="term" value="P:poly(A)+ mRNA export from nucleus"/>
    <property type="evidence" value="ECO:0007669"/>
    <property type="project" value="TreeGrafter"/>
</dbReference>
<sequence>MSIGFPIIVQYFNGTQKELKEVINKYSPDVGIIKLTQQGPNSFKVIVNNTQQGRTMMNFNNFIYNGNQMIVTFEREPSTEAQLLHCFEVIKYSFCDVQQRRLDLSNLMEKFKQLGYSPQQTINQIFTQCIHYFKEEIPDLLELSIASNQIGENTKIFSEISYGFPLLSKIDISNNNLTALYQIQALENLPIREMNLLNNPLLKPTIIPQLTIYFSSLEVLNGQQIKQRLYLPSVNSIPLPSKFDSIYPSNPEHFKQIFQFMKTYFHYHDTDVQQLVAVYSQNSIFDIVLEKGIKFPSTTSRNLKSITNSNDILKSVCIGQRKIAEKILNLGGTTHRATCFCYDIISINSLVNINVMGDVKIGNDVYQFCRTFVLILSPNPIILNDHLHLFSNTSVFTTVKTYSSYVRYISSHFPGLDEEYSLFTLEKNQWNVPQTQKEICQHFNIKSTF</sequence>
<reference evidence="7 8" key="1">
    <citation type="submission" date="2016-05" db="EMBL/GenBank/DDBJ databases">
        <title>First whole genome sequencing of Entamoeba histolytica HM1:IMSS-clone-6.</title>
        <authorList>
            <person name="Mukherjee Avik.K."/>
            <person name="Izumyama S."/>
            <person name="Nakada-Tsukui K."/>
            <person name="Nozaki T."/>
        </authorList>
    </citation>
    <scope>NUCLEOTIDE SEQUENCE [LARGE SCALE GENOMIC DNA]</scope>
    <source>
        <strain evidence="7 8">HM1:IMSS clone 6</strain>
    </source>
</reference>
<dbReference type="OMA" id="IVTWERK"/>
<dbReference type="Proteomes" id="UP000078387">
    <property type="component" value="Unassembled WGS sequence"/>
</dbReference>
<dbReference type="VEuPathDB" id="AmoebaDB:EHI7A_157280"/>
<accession>A0A5K1U1J4</accession>
<gene>
    <name evidence="7" type="ORF">CL6EHI_080900</name>
</gene>
<evidence type="ECO:0000256" key="4">
    <source>
        <dbReference type="ARBA" id="ARBA00022816"/>
    </source>
</evidence>
<dbReference type="PROSITE" id="PS50177">
    <property type="entry name" value="NTF2_DOMAIN"/>
    <property type="match status" value="1"/>
</dbReference>
<dbReference type="FunFam" id="3.80.10.10:FF:000982">
    <property type="entry name" value="UBA/TS-N domain containing protein"/>
    <property type="match status" value="1"/>
</dbReference>
<evidence type="ECO:0000259" key="6">
    <source>
        <dbReference type="PROSITE" id="PS50177"/>
    </source>
</evidence>
<evidence type="ECO:0000313" key="7">
    <source>
        <dbReference type="EMBL" id="GAT98745.1"/>
    </source>
</evidence>
<keyword evidence="5" id="KW-0539">Nucleus</keyword>
<name>A0A5K1U1J4_ENTHI</name>
<dbReference type="FunFam" id="3.10.450.50:FF:000044">
    <property type="entry name" value="UBA/TS-N domain containing protein"/>
    <property type="match status" value="1"/>
</dbReference>
<dbReference type="GO" id="GO:0005634">
    <property type="term" value="C:nucleus"/>
    <property type="evidence" value="ECO:0007669"/>
    <property type="project" value="UniProtKB-SubCell"/>
</dbReference>
<dbReference type="InterPro" id="IPR018222">
    <property type="entry name" value="Nuclear_transport_factor_2_euk"/>
</dbReference>
<dbReference type="GO" id="GO:0003723">
    <property type="term" value="F:RNA binding"/>
    <property type="evidence" value="ECO:0007669"/>
    <property type="project" value="TreeGrafter"/>
</dbReference>
<feature type="domain" description="NTF2" evidence="6">
    <location>
        <begin position="256"/>
        <end position="389"/>
    </location>
</feature>
<dbReference type="Gene3D" id="3.10.450.50">
    <property type="match status" value="1"/>
</dbReference>
<dbReference type="InterPro" id="IPR032710">
    <property type="entry name" value="NTF2-like_dom_sf"/>
</dbReference>
<dbReference type="VEuPathDB" id="AmoebaDB:EHI8A_177330"/>
<comment type="subcellular location">
    <subcellularLocation>
        <location evidence="1">Nucleus</location>
    </subcellularLocation>
</comment>
<proteinExistence type="inferred from homology"/>
<dbReference type="InterPro" id="IPR030217">
    <property type="entry name" value="NXF_fam"/>
</dbReference>
<dbReference type="Gene3D" id="3.80.10.10">
    <property type="entry name" value="Ribonuclease Inhibitor"/>
    <property type="match status" value="1"/>
</dbReference>
<organism evidence="7 8">
    <name type="scientific">Entamoeba histolytica</name>
    <dbReference type="NCBI Taxonomy" id="5759"/>
    <lineage>
        <taxon>Eukaryota</taxon>
        <taxon>Amoebozoa</taxon>
        <taxon>Evosea</taxon>
        <taxon>Archamoebae</taxon>
        <taxon>Mastigamoebida</taxon>
        <taxon>Entamoebidae</taxon>
        <taxon>Entamoeba</taxon>
    </lineage>
</organism>
<dbReference type="VEuPathDB" id="AmoebaDB:KM1_248050"/>
<dbReference type="VEuPathDB" id="AmoebaDB:EHI5A_121220"/>
<keyword evidence="4" id="KW-0509">mRNA transport</keyword>
<dbReference type="SUPFAM" id="SSF52058">
    <property type="entry name" value="L domain-like"/>
    <property type="match status" value="1"/>
</dbReference>
<dbReference type="InterPro" id="IPR032675">
    <property type="entry name" value="LRR_dom_sf"/>
</dbReference>
<dbReference type="PANTHER" id="PTHR10662">
    <property type="entry name" value="NUCLEAR RNA EXPORT FACTOR"/>
    <property type="match status" value="1"/>
</dbReference>
<dbReference type="SUPFAM" id="SSF54427">
    <property type="entry name" value="NTF2-like"/>
    <property type="match status" value="1"/>
</dbReference>
<dbReference type="InterPro" id="IPR002075">
    <property type="entry name" value="NTF2_dom"/>
</dbReference>
<keyword evidence="3" id="KW-0813">Transport</keyword>
<evidence type="ECO:0000313" key="8">
    <source>
        <dbReference type="Proteomes" id="UP000078387"/>
    </source>
</evidence>
<protein>
    <recommendedName>
        <fullName evidence="6">NTF2 domain-containing protein</fullName>
    </recommendedName>
</protein>
<dbReference type="AlphaFoldDB" id="A0A5K1U1J4"/>
<dbReference type="VEuPathDB" id="AmoebaDB:EHI_080900"/>
<dbReference type="Pfam" id="PF22602">
    <property type="entry name" value="NXF_NTF2"/>
    <property type="match status" value="1"/>
</dbReference>
<evidence type="ECO:0000256" key="3">
    <source>
        <dbReference type="ARBA" id="ARBA00022448"/>
    </source>
</evidence>
<comment type="caution">
    <text evidence="7">The sequence shown here is derived from an EMBL/GenBank/DDBJ whole genome shotgun (WGS) entry which is preliminary data.</text>
</comment>